<name>A0A9D3XNX7_9SAUR</name>
<dbReference type="GO" id="GO:0019900">
    <property type="term" value="F:kinase binding"/>
    <property type="evidence" value="ECO:0007669"/>
    <property type="project" value="TreeGrafter"/>
</dbReference>
<organism evidence="3 4">
    <name type="scientific">Mauremys mutica</name>
    <name type="common">yellowpond turtle</name>
    <dbReference type="NCBI Taxonomy" id="74926"/>
    <lineage>
        <taxon>Eukaryota</taxon>
        <taxon>Metazoa</taxon>
        <taxon>Chordata</taxon>
        <taxon>Craniata</taxon>
        <taxon>Vertebrata</taxon>
        <taxon>Euteleostomi</taxon>
        <taxon>Archelosauria</taxon>
        <taxon>Testudinata</taxon>
        <taxon>Testudines</taxon>
        <taxon>Cryptodira</taxon>
        <taxon>Durocryptodira</taxon>
        <taxon>Testudinoidea</taxon>
        <taxon>Geoemydidae</taxon>
        <taxon>Geoemydinae</taxon>
        <taxon>Mauremys</taxon>
    </lineage>
</organism>
<keyword evidence="4" id="KW-1185">Reference proteome</keyword>
<dbReference type="GO" id="GO:0005886">
    <property type="term" value="C:plasma membrane"/>
    <property type="evidence" value="ECO:0007669"/>
    <property type="project" value="TreeGrafter"/>
</dbReference>
<comment type="caution">
    <text evidence="3">The sequence shown here is derived from an EMBL/GenBank/DDBJ whole genome shotgun (WGS) entry which is preliminary data.</text>
</comment>
<sequence length="271" mass="29211">MWGNIPTLDVTIAGAFAVRSVMAESPGSPDSLARVYAMSCLGAMLTSLVQRLGRVGQGSLQSVWALCSKQPFCFAGLGQVQGTGAMWGLVGALVLSHLVSLLWNIFCCVRHTAHRDESRKLLPQFSRSVKHVTEEIPVYGNISYLQTGQSSGFESSVVPESQEEQESSPKKPTCYANLKMLKPQGRHLPESSVGGAEIQYTDVVVTGPRRSEPEIWGGGPLKGREATRPQSELYASVHADRYTAKFENQDYANNHAVSQLKGGGANGVLCA</sequence>
<dbReference type="GO" id="GO:0007165">
    <property type="term" value="P:signal transduction"/>
    <property type="evidence" value="ECO:0007669"/>
    <property type="project" value="InterPro"/>
</dbReference>
<dbReference type="GO" id="GO:0043029">
    <property type="term" value="P:T cell homeostasis"/>
    <property type="evidence" value="ECO:0007669"/>
    <property type="project" value="InterPro"/>
</dbReference>
<dbReference type="PANTHER" id="PTHR15604:SF0">
    <property type="entry name" value="SIGNALING THRESHOLD-REGULATING TRANSMEMBRANE ADAPTER 1"/>
    <property type="match status" value="1"/>
</dbReference>
<dbReference type="InterPro" id="IPR033269">
    <property type="entry name" value="Sit1"/>
</dbReference>
<feature type="transmembrane region" description="Helical" evidence="2">
    <location>
        <begin position="85"/>
        <end position="106"/>
    </location>
</feature>
<dbReference type="EMBL" id="JAHDVG010000466">
    <property type="protein sequence ID" value="KAH1182723.1"/>
    <property type="molecule type" value="Genomic_DNA"/>
</dbReference>
<reference evidence="3" key="1">
    <citation type="submission" date="2021-09" db="EMBL/GenBank/DDBJ databases">
        <title>The genome of Mauremys mutica provides insights into the evolution of semi-aquatic lifestyle.</title>
        <authorList>
            <person name="Gong S."/>
            <person name="Gao Y."/>
        </authorList>
    </citation>
    <scope>NUCLEOTIDE SEQUENCE</scope>
    <source>
        <strain evidence="3">MM-2020</strain>
        <tissue evidence="3">Muscle</tissue>
    </source>
</reference>
<keyword evidence="2" id="KW-1133">Transmembrane helix</keyword>
<dbReference type="Proteomes" id="UP000827986">
    <property type="component" value="Unassembled WGS sequence"/>
</dbReference>
<proteinExistence type="predicted"/>
<evidence type="ECO:0000313" key="4">
    <source>
        <dbReference type="Proteomes" id="UP000827986"/>
    </source>
</evidence>
<dbReference type="PANTHER" id="PTHR15604">
    <property type="entry name" value="SIGNALING THRESHOLD-REGULATING TRANSMEMBRANE ADAPTER 1"/>
    <property type="match status" value="1"/>
</dbReference>
<protein>
    <submittedName>
        <fullName evidence="3">Uncharacterized protein</fullName>
    </submittedName>
</protein>
<evidence type="ECO:0000256" key="1">
    <source>
        <dbReference type="SAM" id="MobiDB-lite"/>
    </source>
</evidence>
<keyword evidence="2" id="KW-0472">Membrane</keyword>
<feature type="region of interest" description="Disordered" evidence="1">
    <location>
        <begin position="153"/>
        <end position="172"/>
    </location>
</feature>
<accession>A0A9D3XNX7</accession>
<keyword evidence="2" id="KW-0812">Transmembrane</keyword>
<dbReference type="AlphaFoldDB" id="A0A9D3XNX7"/>
<evidence type="ECO:0000313" key="3">
    <source>
        <dbReference type="EMBL" id="KAH1182723.1"/>
    </source>
</evidence>
<evidence type="ECO:0000256" key="2">
    <source>
        <dbReference type="SAM" id="Phobius"/>
    </source>
</evidence>
<dbReference type="GO" id="GO:0050863">
    <property type="term" value="P:regulation of T cell activation"/>
    <property type="evidence" value="ECO:0007669"/>
    <property type="project" value="InterPro"/>
</dbReference>
<gene>
    <name evidence="3" type="ORF">KIL84_004215</name>
</gene>